<dbReference type="RefSeq" id="XP_041557933.1">
    <property type="nucleotide sequence ID" value="XM_041705448.1"/>
</dbReference>
<feature type="compositionally biased region" description="Basic and acidic residues" evidence="1">
    <location>
        <begin position="85"/>
        <end position="108"/>
    </location>
</feature>
<dbReference type="InterPro" id="IPR021719">
    <property type="entry name" value="Prot_inh_I78"/>
</dbReference>
<evidence type="ECO:0000313" key="2">
    <source>
        <dbReference type="EMBL" id="BCS25739.1"/>
    </source>
</evidence>
<protein>
    <submittedName>
        <fullName evidence="2">Uncharacterized protein</fullName>
    </submittedName>
</protein>
<dbReference type="Gene3D" id="3.30.10.10">
    <property type="entry name" value="Trypsin Inhibitor V, subunit A"/>
    <property type="match status" value="1"/>
</dbReference>
<dbReference type="PANTHER" id="PTHR39600:SF1">
    <property type="entry name" value="PEPTIDASE INHIBITOR I78 FAMILY PROTEIN"/>
    <property type="match status" value="1"/>
</dbReference>
<evidence type="ECO:0000313" key="3">
    <source>
        <dbReference type="Proteomes" id="UP000654913"/>
    </source>
</evidence>
<evidence type="ECO:0000256" key="1">
    <source>
        <dbReference type="SAM" id="MobiDB-lite"/>
    </source>
</evidence>
<dbReference type="Pfam" id="PF11720">
    <property type="entry name" value="Inhibitor_I78"/>
    <property type="match status" value="1"/>
</dbReference>
<dbReference type="EMBL" id="AP024447">
    <property type="protein sequence ID" value="BCS25739.1"/>
    <property type="molecule type" value="Genomic_DNA"/>
</dbReference>
<dbReference type="Proteomes" id="UP000654913">
    <property type="component" value="Chromosome 5"/>
</dbReference>
<sequence length="108" mass="12316">MNPSSHFSRLSQTQRQPISRLFHKYSQTKMPLVVPGINNTGGSKDEWLNKLVGKKISESSDATSFAKKDLPETHRIVKPGSMQTMDHRPERLNIHVDENENVRDVNYG</sequence>
<feature type="region of interest" description="Disordered" evidence="1">
    <location>
        <begin position="80"/>
        <end position="108"/>
    </location>
</feature>
<dbReference type="PANTHER" id="PTHR39600">
    <property type="entry name" value="PEPTIDASE INHIBITOR I78 FAMILY PROTEIN"/>
    <property type="match status" value="1"/>
</dbReference>
<reference evidence="2" key="1">
    <citation type="submission" date="2021-01" db="EMBL/GenBank/DDBJ databases">
        <authorList>
            <consortium name="Aspergillus puulaauensis MK2 genome sequencing consortium"/>
            <person name="Kazuki M."/>
            <person name="Futagami T."/>
        </authorList>
    </citation>
    <scope>NUCLEOTIDE SEQUENCE</scope>
    <source>
        <strain evidence="2">MK2</strain>
    </source>
</reference>
<name>A0A7R7XS14_9EURO</name>
<dbReference type="AlphaFoldDB" id="A0A7R7XS14"/>
<accession>A0A7R7XS14</accession>
<gene>
    <name evidence="2" type="ORF">APUU_50450S</name>
</gene>
<dbReference type="KEGG" id="apuu:APUU_50450S"/>
<proteinExistence type="predicted"/>
<organism evidence="2 3">
    <name type="scientific">Aspergillus puulaauensis</name>
    <dbReference type="NCBI Taxonomy" id="1220207"/>
    <lineage>
        <taxon>Eukaryota</taxon>
        <taxon>Fungi</taxon>
        <taxon>Dikarya</taxon>
        <taxon>Ascomycota</taxon>
        <taxon>Pezizomycotina</taxon>
        <taxon>Eurotiomycetes</taxon>
        <taxon>Eurotiomycetidae</taxon>
        <taxon>Eurotiales</taxon>
        <taxon>Aspergillaceae</taxon>
        <taxon>Aspergillus</taxon>
    </lineage>
</organism>
<reference evidence="2" key="2">
    <citation type="submission" date="2021-02" db="EMBL/GenBank/DDBJ databases">
        <title>Aspergillus puulaauensis MK2 genome sequence.</title>
        <authorList>
            <person name="Futagami T."/>
            <person name="Mori K."/>
            <person name="Kadooka C."/>
            <person name="Tanaka T."/>
        </authorList>
    </citation>
    <scope>NUCLEOTIDE SEQUENCE</scope>
    <source>
        <strain evidence="2">MK2</strain>
    </source>
</reference>
<dbReference type="OrthoDB" id="10013825at2759"/>
<dbReference type="GeneID" id="64975744"/>
<keyword evidence="3" id="KW-1185">Reference proteome</keyword>